<evidence type="ECO:0000313" key="2">
    <source>
        <dbReference type="EMBL" id="QFZ24623.1"/>
    </source>
</evidence>
<feature type="domain" description="SGNH hydrolase-type esterase" evidence="1">
    <location>
        <begin position="3"/>
        <end position="176"/>
    </location>
</feature>
<dbReference type="SUPFAM" id="SSF52266">
    <property type="entry name" value="SGNH hydrolase"/>
    <property type="match status" value="1"/>
</dbReference>
<evidence type="ECO:0000259" key="1">
    <source>
        <dbReference type="Pfam" id="PF13472"/>
    </source>
</evidence>
<dbReference type="InterPro" id="IPR051532">
    <property type="entry name" value="Ester_Hydrolysis_Enzymes"/>
</dbReference>
<dbReference type="PANTHER" id="PTHR30383:SF5">
    <property type="entry name" value="SGNH HYDROLASE-TYPE ESTERASE DOMAIN-CONTAINING PROTEIN"/>
    <property type="match status" value="1"/>
</dbReference>
<dbReference type="GO" id="GO:0004622">
    <property type="term" value="F:phosphatidylcholine lysophospholipase activity"/>
    <property type="evidence" value="ECO:0007669"/>
    <property type="project" value="TreeGrafter"/>
</dbReference>
<name>A0A5Q0HFI1_SACSY</name>
<protein>
    <submittedName>
        <fullName evidence="2">SGNH hydrolase</fullName>
    </submittedName>
</protein>
<dbReference type="InterPro" id="IPR013830">
    <property type="entry name" value="SGNH_hydro"/>
</dbReference>
<dbReference type="Pfam" id="PF13472">
    <property type="entry name" value="Lipase_GDSL_2"/>
    <property type="match status" value="1"/>
</dbReference>
<proteinExistence type="predicted"/>
<dbReference type="EMBL" id="CP034550">
    <property type="protein sequence ID" value="QFZ24623.1"/>
    <property type="molecule type" value="Genomic_DNA"/>
</dbReference>
<accession>A0A5Q0HFI1</accession>
<evidence type="ECO:0000313" key="3">
    <source>
        <dbReference type="Proteomes" id="UP000325787"/>
    </source>
</evidence>
<dbReference type="Gene3D" id="3.40.50.1110">
    <property type="entry name" value="SGNH hydrolase"/>
    <property type="match status" value="1"/>
</dbReference>
<dbReference type="InterPro" id="IPR036514">
    <property type="entry name" value="SGNH_hydro_sf"/>
</dbReference>
<dbReference type="OrthoDB" id="468550at2"/>
<sequence>MPLGDSITDGAAVPGGYRVDLWRRLVADGCAVDFVGSAANGPSSLGDRDHEGHTAWTVAEVDAEVTGWLRTHAPRVVLLHIGTNDIYGDDPAGAPRRLSALVDRITTEAPDADLFVATIIPIGFADEAVRAYNAAIPGIVRREAAAGRKVHLVDMHPVVPETDLPDEIHPNADGYRKMAAAWYDALRSVPGALGGTC</sequence>
<dbReference type="KEGG" id="ssyi:EKG83_31255"/>
<dbReference type="AlphaFoldDB" id="A0A5Q0HFI1"/>
<organism evidence="2 3">
    <name type="scientific">Saccharothrix syringae</name>
    <name type="common">Nocardiopsis syringae</name>
    <dbReference type="NCBI Taxonomy" id="103733"/>
    <lineage>
        <taxon>Bacteria</taxon>
        <taxon>Bacillati</taxon>
        <taxon>Actinomycetota</taxon>
        <taxon>Actinomycetes</taxon>
        <taxon>Pseudonocardiales</taxon>
        <taxon>Pseudonocardiaceae</taxon>
        <taxon>Saccharothrix</taxon>
    </lineage>
</organism>
<keyword evidence="2" id="KW-0378">Hydrolase</keyword>
<dbReference type="Proteomes" id="UP000325787">
    <property type="component" value="Chromosome"/>
</dbReference>
<dbReference type="CDD" id="cd01833">
    <property type="entry name" value="XynB_like"/>
    <property type="match status" value="1"/>
</dbReference>
<reference evidence="3" key="1">
    <citation type="journal article" date="2021" name="Curr. Microbiol.">
        <title>Complete genome of nocamycin-producing strain Saccharothrix syringae NRRL B-16468 reveals the biosynthetic potential for secondary metabolites.</title>
        <authorList>
            <person name="Mo X."/>
            <person name="Yang S."/>
        </authorList>
    </citation>
    <scope>NUCLEOTIDE SEQUENCE [LARGE SCALE GENOMIC DNA]</scope>
    <source>
        <strain evidence="3">ATCC 51364 / DSM 43886 / JCM 6844 / KCTC 9398 / NBRC 14523 / NRRL B-16468 / INA 2240</strain>
    </source>
</reference>
<keyword evidence="3" id="KW-1185">Reference proteome</keyword>
<gene>
    <name evidence="2" type="ORF">EKG83_31255</name>
</gene>
<dbReference type="PANTHER" id="PTHR30383">
    <property type="entry name" value="THIOESTERASE 1/PROTEASE 1/LYSOPHOSPHOLIPASE L1"/>
    <property type="match status" value="1"/>
</dbReference>